<dbReference type="Pfam" id="PF03364">
    <property type="entry name" value="Polyketide_cyc"/>
    <property type="match status" value="1"/>
</dbReference>
<keyword evidence="5" id="KW-1185">Reference proteome</keyword>
<sequence length="149" mass="16635">MPSITRSALVMFSAQQMYELVNDIDAYPQFLPGCVASRVVAQSDNTITAALDVSKAGIRKTFTTKNVLTPYEHIRVELVDGPFKALNGGWTFTALDEHACKVELELYFEFTSRLVEFAFGGIFKELANAMVHSFSERAREVYGDESYSS</sequence>
<reference evidence="5" key="1">
    <citation type="submission" date="2017-05" db="EMBL/GenBank/DDBJ databases">
        <authorList>
            <person name="Sung H."/>
        </authorList>
    </citation>
    <scope>NUCLEOTIDE SEQUENCE [LARGE SCALE GENOMIC DNA]</scope>
    <source>
        <strain evidence="5">AMac2203</strain>
    </source>
</reference>
<accession>A0A1Y0CWA3</accession>
<dbReference type="InterPro" id="IPR023393">
    <property type="entry name" value="START-like_dom_sf"/>
</dbReference>
<proteinExistence type="inferred from homology"/>
<organism evidence="4 5">
    <name type="scientific">Oceanisphaera avium</name>
    <dbReference type="NCBI Taxonomy" id="1903694"/>
    <lineage>
        <taxon>Bacteria</taxon>
        <taxon>Pseudomonadati</taxon>
        <taxon>Pseudomonadota</taxon>
        <taxon>Gammaproteobacteria</taxon>
        <taxon>Aeromonadales</taxon>
        <taxon>Aeromonadaceae</taxon>
        <taxon>Oceanisphaera</taxon>
    </lineage>
</organism>
<keyword evidence="4" id="KW-0830">Ubiquinone</keyword>
<dbReference type="RefSeq" id="WP_086963484.1">
    <property type="nucleotide sequence ID" value="NZ_CP021376.1"/>
</dbReference>
<dbReference type="InterPro" id="IPR005031">
    <property type="entry name" value="COQ10_START"/>
</dbReference>
<dbReference type="AlphaFoldDB" id="A0A1Y0CWA3"/>
<evidence type="ECO:0000313" key="4">
    <source>
        <dbReference type="EMBL" id="ART79611.1"/>
    </source>
</evidence>
<keyword evidence="2" id="KW-1277">Toxin-antitoxin system</keyword>
<dbReference type="InterPro" id="IPR044996">
    <property type="entry name" value="COQ10-like"/>
</dbReference>
<dbReference type="GO" id="GO:0048039">
    <property type="term" value="F:ubiquinone binding"/>
    <property type="evidence" value="ECO:0007669"/>
    <property type="project" value="InterPro"/>
</dbReference>
<dbReference type="GO" id="GO:0045333">
    <property type="term" value="P:cellular respiration"/>
    <property type="evidence" value="ECO:0007669"/>
    <property type="project" value="InterPro"/>
</dbReference>
<evidence type="ECO:0000256" key="2">
    <source>
        <dbReference type="ARBA" id="ARBA00022649"/>
    </source>
</evidence>
<dbReference type="Proteomes" id="UP000243793">
    <property type="component" value="Chromosome"/>
</dbReference>
<dbReference type="OrthoDB" id="9804759at2"/>
<dbReference type="KEGG" id="ocm:CBP12_05135"/>
<dbReference type="PANTHER" id="PTHR12901:SF10">
    <property type="entry name" value="COENZYME Q-BINDING PROTEIN COQ10, MITOCHONDRIAL"/>
    <property type="match status" value="1"/>
</dbReference>
<feature type="domain" description="Coenzyme Q-binding protein COQ10 START" evidence="3">
    <location>
        <begin position="12"/>
        <end position="134"/>
    </location>
</feature>
<dbReference type="PANTHER" id="PTHR12901">
    <property type="entry name" value="SPERM PROTEIN HOMOLOG"/>
    <property type="match status" value="1"/>
</dbReference>
<dbReference type="EMBL" id="CP021376">
    <property type="protein sequence ID" value="ART79611.1"/>
    <property type="molecule type" value="Genomic_DNA"/>
</dbReference>
<dbReference type="SUPFAM" id="SSF55961">
    <property type="entry name" value="Bet v1-like"/>
    <property type="match status" value="1"/>
</dbReference>
<dbReference type="CDD" id="cd07813">
    <property type="entry name" value="COQ10p_like"/>
    <property type="match status" value="1"/>
</dbReference>
<gene>
    <name evidence="4" type="ORF">CBP12_05135</name>
</gene>
<name>A0A1Y0CWA3_9GAMM</name>
<evidence type="ECO:0000259" key="3">
    <source>
        <dbReference type="Pfam" id="PF03364"/>
    </source>
</evidence>
<evidence type="ECO:0000256" key="1">
    <source>
        <dbReference type="ARBA" id="ARBA00008918"/>
    </source>
</evidence>
<comment type="similarity">
    <text evidence="1">Belongs to the ribosome association toxin RatA family.</text>
</comment>
<evidence type="ECO:0000313" key="5">
    <source>
        <dbReference type="Proteomes" id="UP000243793"/>
    </source>
</evidence>
<dbReference type="Gene3D" id="3.30.530.20">
    <property type="match status" value="1"/>
</dbReference>
<protein>
    <submittedName>
        <fullName evidence="4">Ubiquinone-binding protein</fullName>
    </submittedName>
</protein>